<organism evidence="2">
    <name type="scientific">uncultured Gemmatimonadaceae bacterium</name>
    <dbReference type="NCBI Taxonomy" id="246130"/>
    <lineage>
        <taxon>Bacteria</taxon>
        <taxon>Pseudomonadati</taxon>
        <taxon>Gemmatimonadota</taxon>
        <taxon>Gemmatimonadia</taxon>
        <taxon>Gemmatimonadales</taxon>
        <taxon>Gemmatimonadaceae</taxon>
        <taxon>environmental samples</taxon>
    </lineage>
</organism>
<feature type="region of interest" description="Disordered" evidence="1">
    <location>
        <begin position="57"/>
        <end position="122"/>
    </location>
</feature>
<accession>A0A6J4L2X3</accession>
<proteinExistence type="predicted"/>
<protein>
    <submittedName>
        <fullName evidence="2">Bacterial ribosome SSU maturation protein RimP</fullName>
    </submittedName>
</protein>
<name>A0A6J4L2X3_9BACT</name>
<dbReference type="AlphaFoldDB" id="A0A6J4L2X3"/>
<reference evidence="2" key="1">
    <citation type="submission" date="2020-02" db="EMBL/GenBank/DDBJ databases">
        <authorList>
            <person name="Meier V. D."/>
        </authorList>
    </citation>
    <scope>NUCLEOTIDE SEQUENCE</scope>
    <source>
        <strain evidence="2">AVDCRST_MAG40</strain>
    </source>
</reference>
<feature type="compositionally biased region" description="Basic and acidic residues" evidence="1">
    <location>
        <begin position="67"/>
        <end position="89"/>
    </location>
</feature>
<feature type="non-terminal residue" evidence="2">
    <location>
        <position position="1"/>
    </location>
</feature>
<feature type="non-terminal residue" evidence="2">
    <location>
        <position position="122"/>
    </location>
</feature>
<dbReference type="EMBL" id="CADCTX010000459">
    <property type="protein sequence ID" value="CAA9320685.1"/>
    <property type="molecule type" value="Genomic_DNA"/>
</dbReference>
<evidence type="ECO:0000313" key="2">
    <source>
        <dbReference type="EMBL" id="CAA9320685.1"/>
    </source>
</evidence>
<evidence type="ECO:0000256" key="1">
    <source>
        <dbReference type="SAM" id="MobiDB-lite"/>
    </source>
</evidence>
<feature type="region of interest" description="Disordered" evidence="1">
    <location>
        <begin position="1"/>
        <end position="37"/>
    </location>
</feature>
<sequence length="122" mass="13552">VRRSHRSARRLEDHGRRLREGVARHRGAARHRGGDRRAVRARGLVAGCRAAAQDRARLAALRRPPRQGRERGARRAAGVRDRRGRDVARGGRRSPSRCEGSRAPGTARRGHRGPARVSLETV</sequence>
<feature type="compositionally biased region" description="Basic residues" evidence="1">
    <location>
        <begin position="24"/>
        <end position="34"/>
    </location>
</feature>
<gene>
    <name evidence="2" type="ORF">AVDCRST_MAG40-1450</name>
</gene>
<feature type="compositionally biased region" description="Basic and acidic residues" evidence="1">
    <location>
        <begin position="9"/>
        <end position="23"/>
    </location>
</feature>